<accession>A0A830GTQ3</accession>
<keyword evidence="2" id="KW-1185">Reference proteome</keyword>
<gene>
    <name evidence="1" type="ORF">GCM10007981_04240</name>
</gene>
<sequence>MGNVSKDFVKEVGVWLNLDYLNIVKLLDYDVKPRPYVMMKSMDGSLGG</sequence>
<dbReference type="OrthoDB" id="44214at2157"/>
<dbReference type="AlphaFoldDB" id="A0A830GTQ3"/>
<dbReference type="Proteomes" id="UP000610960">
    <property type="component" value="Unassembled WGS sequence"/>
</dbReference>
<evidence type="ECO:0000313" key="2">
    <source>
        <dbReference type="Proteomes" id="UP000610960"/>
    </source>
</evidence>
<evidence type="ECO:0000313" key="1">
    <source>
        <dbReference type="EMBL" id="GGP19660.1"/>
    </source>
</evidence>
<name>A0A830GTQ3_9CREN</name>
<dbReference type="RefSeq" id="WP_188595801.1">
    <property type="nucleotide sequence ID" value="NZ_BMNL01000001.1"/>
</dbReference>
<reference evidence="1" key="2">
    <citation type="submission" date="2020-09" db="EMBL/GenBank/DDBJ databases">
        <authorList>
            <person name="Sun Q."/>
            <person name="Ohkuma M."/>
        </authorList>
    </citation>
    <scope>NUCLEOTIDE SEQUENCE</scope>
    <source>
        <strain evidence="1">JCM 10088</strain>
    </source>
</reference>
<proteinExistence type="predicted"/>
<comment type="caution">
    <text evidence="1">The sequence shown here is derived from an EMBL/GenBank/DDBJ whole genome shotgun (WGS) entry which is preliminary data.</text>
</comment>
<protein>
    <submittedName>
        <fullName evidence="1">Uncharacterized protein</fullName>
    </submittedName>
</protein>
<dbReference type="EMBL" id="BMNL01000001">
    <property type="protein sequence ID" value="GGP19660.1"/>
    <property type="molecule type" value="Genomic_DNA"/>
</dbReference>
<reference evidence="1" key="1">
    <citation type="journal article" date="2014" name="Int. J. Syst. Evol. Microbiol.">
        <title>Complete genome sequence of Corynebacterium casei LMG S-19264T (=DSM 44701T), isolated from a smear-ripened cheese.</title>
        <authorList>
            <consortium name="US DOE Joint Genome Institute (JGI-PGF)"/>
            <person name="Walter F."/>
            <person name="Albersmeier A."/>
            <person name="Kalinowski J."/>
            <person name="Ruckert C."/>
        </authorList>
    </citation>
    <scope>NUCLEOTIDE SEQUENCE</scope>
    <source>
        <strain evidence="1">JCM 10088</strain>
    </source>
</reference>
<organism evidence="1 2">
    <name type="scientific">Thermocladium modestius</name>
    <dbReference type="NCBI Taxonomy" id="62609"/>
    <lineage>
        <taxon>Archaea</taxon>
        <taxon>Thermoproteota</taxon>
        <taxon>Thermoprotei</taxon>
        <taxon>Thermoproteales</taxon>
        <taxon>Thermoproteaceae</taxon>
        <taxon>Thermocladium</taxon>
    </lineage>
</organism>